<comment type="caution">
    <text evidence="1">The sequence shown here is derived from an EMBL/GenBank/DDBJ whole genome shotgun (WGS) entry which is preliminary data.</text>
</comment>
<gene>
    <name evidence="1" type="ORF">C7416_106287</name>
</gene>
<keyword evidence="2" id="KW-1185">Reference proteome</keyword>
<reference evidence="1" key="1">
    <citation type="submission" date="2018-06" db="EMBL/GenBank/DDBJ databases">
        <title>Genomic Encyclopedia of Type Strains, Phase IV (KMG-V): Genome sequencing to study the core and pangenomes of soil and plant-associated prokaryotes.</title>
        <authorList>
            <person name="Whitman W."/>
        </authorList>
    </citation>
    <scope>NUCLEOTIDE SEQUENCE [LARGE SCALE GENOMIC DNA]</scope>
    <source>
        <strain evidence="1">MLR2-44</strain>
    </source>
</reference>
<evidence type="ECO:0000313" key="2">
    <source>
        <dbReference type="Proteomes" id="UP000249638"/>
    </source>
</evidence>
<proteinExistence type="predicted"/>
<sequence>MLSHHEIATLVLVNDRSDANQLDDADMQSLLEKQFITFERLGPTVAHPQVTIQGYAFLKAVGRVRAGSGKARQQAAFRPSL</sequence>
<dbReference type="EMBL" id="QKZN01000006">
    <property type="protein sequence ID" value="PZX26997.1"/>
    <property type="molecule type" value="Genomic_DNA"/>
</dbReference>
<dbReference type="Proteomes" id="UP000249638">
    <property type="component" value="Unassembled WGS sequence"/>
</dbReference>
<organism evidence="1 2">
    <name type="scientific">Cupriavidus phytorum</name>
    <dbReference type="NCBI Taxonomy" id="3024399"/>
    <lineage>
        <taxon>Bacteria</taxon>
        <taxon>Pseudomonadati</taxon>
        <taxon>Pseudomonadota</taxon>
        <taxon>Betaproteobacteria</taxon>
        <taxon>Burkholderiales</taxon>
        <taxon>Burkholderiaceae</taxon>
        <taxon>Cupriavidus</taxon>
    </lineage>
</organism>
<accession>A0A2W7NVQ4</accession>
<dbReference type="AlphaFoldDB" id="A0A2W7NVQ4"/>
<name>A0A2W7NVQ4_9BURK</name>
<evidence type="ECO:0000313" key="1">
    <source>
        <dbReference type="EMBL" id="PZX26997.1"/>
    </source>
</evidence>
<protein>
    <submittedName>
        <fullName evidence="1">Uncharacterized protein</fullName>
    </submittedName>
</protein>